<dbReference type="Proteomes" id="UP000034207">
    <property type="component" value="Unassembled WGS sequence"/>
</dbReference>
<name>A0A0G0LNA8_UNCC2</name>
<dbReference type="PANTHER" id="PTHR32432">
    <property type="entry name" value="CELL DIVISION PROTEIN FTSA-RELATED"/>
    <property type="match status" value="1"/>
</dbReference>
<keyword evidence="2" id="KW-0132">Cell division</keyword>
<dbReference type="GO" id="GO:0051301">
    <property type="term" value="P:cell division"/>
    <property type="evidence" value="ECO:0007669"/>
    <property type="project" value="UniProtKB-KW"/>
</dbReference>
<dbReference type="GO" id="GO:0032153">
    <property type="term" value="C:cell division site"/>
    <property type="evidence" value="ECO:0007669"/>
    <property type="project" value="TreeGrafter"/>
</dbReference>
<accession>A0A0G0LNA8</accession>
<comment type="caution">
    <text evidence="2">The sequence shown here is derived from an EMBL/GenBank/DDBJ whole genome shotgun (WGS) entry which is preliminary data.</text>
</comment>
<dbReference type="SUPFAM" id="SSF53067">
    <property type="entry name" value="Actin-like ATPase domain"/>
    <property type="match status" value="2"/>
</dbReference>
<dbReference type="EMBL" id="LBVV01000021">
    <property type="protein sequence ID" value="KKQ93378.1"/>
    <property type="molecule type" value="Genomic_DNA"/>
</dbReference>
<dbReference type="SMART" id="SM00842">
    <property type="entry name" value="FtsA"/>
    <property type="match status" value="1"/>
</dbReference>
<evidence type="ECO:0000313" key="3">
    <source>
        <dbReference type="Proteomes" id="UP000034207"/>
    </source>
</evidence>
<dbReference type="STRING" id="1618345.UT18_C0021G0002"/>
<reference evidence="2 3" key="1">
    <citation type="journal article" date="2015" name="Nature">
        <title>rRNA introns, odd ribosomes, and small enigmatic genomes across a large radiation of phyla.</title>
        <authorList>
            <person name="Brown C.T."/>
            <person name="Hug L.A."/>
            <person name="Thomas B.C."/>
            <person name="Sharon I."/>
            <person name="Castelle C.J."/>
            <person name="Singh A."/>
            <person name="Wilkins M.J."/>
            <person name="Williams K.H."/>
            <person name="Banfield J.F."/>
        </authorList>
    </citation>
    <scope>NUCLEOTIDE SEQUENCE [LARGE SCALE GENOMIC DNA]</scope>
</reference>
<sequence length="416" mass="45483">MAIFPKKHKDRYFLSLDIGTEFVKCLIFRVDEKEGKGLIIGTGKQRQKLGDMQSGGVTDIGGVVDNCEKAISRAEKMAGISATDCIIGIAGELVKGTTTTVNYERLSPKEKIDNAELNNILNKVQYQAFEQARKQLAWETGYKEIEVKLVNAAVVDVRVDGYHVTNPIGFQGKDVQVGIYNAFAPLVHLGALQTIASELGLNLISVAAEPYAVARCMGDEESTEFSAIFIDIGGGTSDIAVVRNGGVEGTKMFALGGRTFTKRLAQVLNTSFSKAEEMKVAHSAGELEEKEEKIIRNAILQDSEVWLSGIELSLQEFDKVDILPSRILLCGGGSQLPEIKEVLESAGWWKSLPFAKKPKIKFIETSDVANMLDNTNMLKSVQDITPMALGNLLLDYSEDEESISGVLRNIVKVMQV</sequence>
<feature type="domain" description="SHS2" evidence="1">
    <location>
        <begin position="13"/>
        <end position="217"/>
    </location>
</feature>
<organism evidence="2 3">
    <name type="scientific">candidate division CPR2 bacterium GW2011_GWC2_39_10</name>
    <dbReference type="NCBI Taxonomy" id="1618345"/>
    <lineage>
        <taxon>Bacteria</taxon>
        <taxon>Bacteria division CPR2</taxon>
    </lineage>
</organism>
<protein>
    <submittedName>
        <fullName evidence="2">Actin-like protein ATPase involved in cell division-like protein</fullName>
    </submittedName>
</protein>
<keyword evidence="2" id="KW-0131">Cell cycle</keyword>
<dbReference type="InterPro" id="IPR050696">
    <property type="entry name" value="FtsA/MreB"/>
</dbReference>
<dbReference type="InterPro" id="IPR043129">
    <property type="entry name" value="ATPase_NBD"/>
</dbReference>
<dbReference type="GO" id="GO:0009898">
    <property type="term" value="C:cytoplasmic side of plasma membrane"/>
    <property type="evidence" value="ECO:0007669"/>
    <property type="project" value="TreeGrafter"/>
</dbReference>
<evidence type="ECO:0000313" key="2">
    <source>
        <dbReference type="EMBL" id="KKQ93378.1"/>
    </source>
</evidence>
<gene>
    <name evidence="2" type="ORF">UT18_C0021G0002</name>
</gene>
<dbReference type="AlphaFoldDB" id="A0A0G0LNA8"/>
<dbReference type="Pfam" id="PF14450">
    <property type="entry name" value="FtsA"/>
    <property type="match status" value="1"/>
</dbReference>
<dbReference type="Gene3D" id="3.30.420.40">
    <property type="match status" value="1"/>
</dbReference>
<dbReference type="PANTHER" id="PTHR32432:SF4">
    <property type="entry name" value="CELL DIVISION PROTEIN FTSA"/>
    <property type="match status" value="1"/>
</dbReference>
<dbReference type="CDD" id="cd24004">
    <property type="entry name" value="ASKHA_NBD_PilM-like"/>
    <property type="match status" value="1"/>
</dbReference>
<proteinExistence type="predicted"/>
<evidence type="ECO:0000259" key="1">
    <source>
        <dbReference type="SMART" id="SM00842"/>
    </source>
</evidence>
<dbReference type="InterPro" id="IPR003494">
    <property type="entry name" value="SHS2_FtsA"/>
</dbReference>